<dbReference type="GO" id="GO:0016747">
    <property type="term" value="F:acyltransferase activity, transferring groups other than amino-acyl groups"/>
    <property type="evidence" value="ECO:0007669"/>
    <property type="project" value="InterPro"/>
</dbReference>
<organism evidence="5 6">
    <name type="scientific">Saccharopolyspora antimicrobica</name>
    <dbReference type="NCBI Taxonomy" id="455193"/>
    <lineage>
        <taxon>Bacteria</taxon>
        <taxon>Bacillati</taxon>
        <taxon>Actinomycetota</taxon>
        <taxon>Actinomycetes</taxon>
        <taxon>Pseudonocardiales</taxon>
        <taxon>Pseudonocardiaceae</taxon>
        <taxon>Saccharopolyspora</taxon>
    </lineage>
</organism>
<evidence type="ECO:0000256" key="2">
    <source>
        <dbReference type="ARBA" id="ARBA00023315"/>
    </source>
</evidence>
<dbReference type="PANTHER" id="PTHR43877">
    <property type="entry name" value="AMINOALKYLPHOSPHONATE N-ACETYLTRANSFERASE-RELATED-RELATED"/>
    <property type="match status" value="1"/>
</dbReference>
<evidence type="ECO:0000259" key="3">
    <source>
        <dbReference type="PROSITE" id="PS51186"/>
    </source>
</evidence>
<keyword evidence="7" id="KW-1185">Reference proteome</keyword>
<name>A0A1I4YY52_9PSEU</name>
<accession>A0A1I4YY52</accession>
<protein>
    <submittedName>
        <fullName evidence="5">Acetyltransferase (GNAT) family protein</fullName>
    </submittedName>
</protein>
<evidence type="ECO:0000313" key="6">
    <source>
        <dbReference type="Proteomes" id="UP000199398"/>
    </source>
</evidence>
<dbReference type="Proteomes" id="UP000199398">
    <property type="component" value="Unassembled WGS sequence"/>
</dbReference>
<dbReference type="CDD" id="cd04301">
    <property type="entry name" value="NAT_SF"/>
    <property type="match status" value="1"/>
</dbReference>
<reference evidence="5 6" key="1">
    <citation type="submission" date="2016-10" db="EMBL/GenBank/DDBJ databases">
        <authorList>
            <person name="de Groot N.N."/>
        </authorList>
    </citation>
    <scope>NUCLEOTIDE SEQUENCE [LARGE SCALE GENOMIC DNA]</scope>
    <source>
        <strain evidence="5 6">CPCC 201259</strain>
    </source>
</reference>
<proteinExistence type="predicted"/>
<dbReference type="InterPro" id="IPR016181">
    <property type="entry name" value="Acyl_CoA_acyltransferase"/>
</dbReference>
<dbReference type="STRING" id="455193.SAMN05421805_104333"/>
<dbReference type="InterPro" id="IPR050832">
    <property type="entry name" value="Bact_Acetyltransf"/>
</dbReference>
<dbReference type="RefSeq" id="WP_246025180.1">
    <property type="nucleotide sequence ID" value="NZ_FOUP01000004.1"/>
</dbReference>
<evidence type="ECO:0000256" key="1">
    <source>
        <dbReference type="ARBA" id="ARBA00022679"/>
    </source>
</evidence>
<keyword evidence="1 5" id="KW-0808">Transferase</keyword>
<dbReference type="Proteomes" id="UP000270697">
    <property type="component" value="Unassembled WGS sequence"/>
</dbReference>
<evidence type="ECO:0000313" key="7">
    <source>
        <dbReference type="Proteomes" id="UP000270697"/>
    </source>
</evidence>
<reference evidence="4 7" key="2">
    <citation type="submission" date="2018-10" db="EMBL/GenBank/DDBJ databases">
        <title>Sequencing the genomes of 1000 actinobacteria strains.</title>
        <authorList>
            <person name="Klenk H.-P."/>
        </authorList>
    </citation>
    <scope>NUCLEOTIDE SEQUENCE [LARGE SCALE GENOMIC DNA]</scope>
    <source>
        <strain evidence="4 7">DSM 45119</strain>
    </source>
</reference>
<dbReference type="EMBL" id="RBXX01000002">
    <property type="protein sequence ID" value="RKT82858.1"/>
    <property type="molecule type" value="Genomic_DNA"/>
</dbReference>
<gene>
    <name evidence="4" type="ORF">ATL45_1116</name>
    <name evidence="5" type="ORF">SAMN05421805_104333</name>
</gene>
<keyword evidence="2" id="KW-0012">Acyltransferase</keyword>
<dbReference type="EMBL" id="FOUP01000004">
    <property type="protein sequence ID" value="SFN42918.1"/>
    <property type="molecule type" value="Genomic_DNA"/>
</dbReference>
<dbReference type="Gene3D" id="3.40.630.30">
    <property type="match status" value="1"/>
</dbReference>
<dbReference type="AlphaFoldDB" id="A0A1I4YY52"/>
<dbReference type="InterPro" id="IPR000182">
    <property type="entry name" value="GNAT_dom"/>
</dbReference>
<feature type="domain" description="N-acetyltransferase" evidence="3">
    <location>
        <begin position="17"/>
        <end position="179"/>
    </location>
</feature>
<evidence type="ECO:0000313" key="4">
    <source>
        <dbReference type="EMBL" id="RKT82858.1"/>
    </source>
</evidence>
<dbReference type="SUPFAM" id="SSF55729">
    <property type="entry name" value="Acyl-CoA N-acyltransferases (Nat)"/>
    <property type="match status" value="1"/>
</dbReference>
<dbReference type="Pfam" id="PF00583">
    <property type="entry name" value="Acetyltransf_1"/>
    <property type="match status" value="1"/>
</dbReference>
<dbReference type="PROSITE" id="PS51186">
    <property type="entry name" value="GNAT"/>
    <property type="match status" value="1"/>
</dbReference>
<evidence type="ECO:0000313" key="5">
    <source>
        <dbReference type="EMBL" id="SFN42918.1"/>
    </source>
</evidence>
<sequence length="179" mass="19477">MTGIDPDGFVTGPHRVDAVHPDLAEALAGLWARVTAAGGAAGFSPTDSLDELRAAATKLVEEVRGKKAHLITIGQQHVLVGIAVLRPRQLPVRTHTGELVWLAVDPALQGRGWGKRLHDAALVHARAIGLEMLDLVTRSGHGLERYYARLGWVERGRWPGAVRVAPGDDRDEIWFTREV</sequence>